<keyword evidence="2" id="KW-1185">Reference proteome</keyword>
<proteinExistence type="predicted"/>
<comment type="caution">
    <text evidence="1">The sequence shown here is derived from an EMBL/GenBank/DDBJ whole genome shotgun (WGS) entry which is preliminary data.</text>
</comment>
<organism evidence="1 2">
    <name type="scientific">Mucuna pruriens</name>
    <name type="common">Velvet bean</name>
    <name type="synonym">Dolichos pruriens</name>
    <dbReference type="NCBI Taxonomy" id="157652"/>
    <lineage>
        <taxon>Eukaryota</taxon>
        <taxon>Viridiplantae</taxon>
        <taxon>Streptophyta</taxon>
        <taxon>Embryophyta</taxon>
        <taxon>Tracheophyta</taxon>
        <taxon>Spermatophyta</taxon>
        <taxon>Magnoliopsida</taxon>
        <taxon>eudicotyledons</taxon>
        <taxon>Gunneridae</taxon>
        <taxon>Pentapetalae</taxon>
        <taxon>rosids</taxon>
        <taxon>fabids</taxon>
        <taxon>Fabales</taxon>
        <taxon>Fabaceae</taxon>
        <taxon>Papilionoideae</taxon>
        <taxon>50 kb inversion clade</taxon>
        <taxon>NPAAA clade</taxon>
        <taxon>indigoferoid/millettioid clade</taxon>
        <taxon>Phaseoleae</taxon>
        <taxon>Mucuna</taxon>
    </lineage>
</organism>
<evidence type="ECO:0008006" key="3">
    <source>
        <dbReference type="Google" id="ProtNLM"/>
    </source>
</evidence>
<accession>A0A371DZJ2</accession>
<reference evidence="1" key="1">
    <citation type="submission" date="2018-05" db="EMBL/GenBank/DDBJ databases">
        <title>Draft genome of Mucuna pruriens seed.</title>
        <authorList>
            <person name="Nnadi N.E."/>
            <person name="Vos R."/>
            <person name="Hasami M.H."/>
            <person name="Devisetty U.K."/>
            <person name="Aguiy J.C."/>
        </authorList>
    </citation>
    <scope>NUCLEOTIDE SEQUENCE [LARGE SCALE GENOMIC DNA]</scope>
    <source>
        <strain evidence="1">JCA_2017</strain>
    </source>
</reference>
<dbReference type="EMBL" id="QJKJ01018027">
    <property type="protein sequence ID" value="RDX57926.1"/>
    <property type="molecule type" value="Genomic_DNA"/>
</dbReference>
<evidence type="ECO:0000313" key="1">
    <source>
        <dbReference type="EMBL" id="RDX57926.1"/>
    </source>
</evidence>
<sequence>MDMMRSMISQTSAMFDKWIMNDEILSMNHNGARDFVEASDGAKPIGCKLVVKGYIQKDAHYDLKLHQADMKTIFLNENLYKEVCKLNKSIHGFRQVVFDEINIPMDSVENKVDQCIHLKVCGNDILLVNTNFDIFVETKNMLVLSFNMKDLGEIFLLQDLSQKANFDKVLKRFNIENVVPMIFEKKLSKIIHTQFNSPSCMLSFPSKISMENVPYASVVDKLMHAHICTRSNLSFVISVLGRSTSKSRTCSLSCY</sequence>
<evidence type="ECO:0000313" key="2">
    <source>
        <dbReference type="Proteomes" id="UP000257109"/>
    </source>
</evidence>
<dbReference type="Proteomes" id="UP000257109">
    <property type="component" value="Unassembled WGS sequence"/>
</dbReference>
<dbReference type="AlphaFoldDB" id="A0A371DZJ2"/>
<gene>
    <name evidence="1" type="ORF">CR513_62796</name>
</gene>
<dbReference type="OrthoDB" id="1645289at2759"/>
<feature type="non-terminal residue" evidence="1">
    <location>
        <position position="255"/>
    </location>
</feature>
<protein>
    <recommendedName>
        <fullName evidence="3">Copia protein</fullName>
    </recommendedName>
</protein>
<name>A0A371DZJ2_MUCPR</name>